<dbReference type="AlphaFoldDB" id="A0A2K4ZP33"/>
<feature type="transmembrane region" description="Helical" evidence="1">
    <location>
        <begin position="430"/>
        <end position="454"/>
    </location>
</feature>
<feature type="transmembrane region" description="Helical" evidence="1">
    <location>
        <begin position="131"/>
        <end position="152"/>
    </location>
</feature>
<keyword evidence="1" id="KW-0472">Membrane</keyword>
<keyword evidence="1" id="KW-0812">Transmembrane</keyword>
<organism evidence="2 3">
    <name type="scientific">Acetatifactor muris</name>
    <dbReference type="NCBI Taxonomy" id="879566"/>
    <lineage>
        <taxon>Bacteria</taxon>
        <taxon>Bacillati</taxon>
        <taxon>Bacillota</taxon>
        <taxon>Clostridia</taxon>
        <taxon>Lachnospirales</taxon>
        <taxon>Lachnospiraceae</taxon>
        <taxon>Acetatifactor</taxon>
    </lineage>
</organism>
<dbReference type="OrthoDB" id="6052932at2"/>
<feature type="transmembrane region" description="Helical" evidence="1">
    <location>
        <begin position="98"/>
        <end position="119"/>
    </location>
</feature>
<keyword evidence="3" id="KW-1185">Reference proteome</keyword>
<evidence type="ECO:0000313" key="3">
    <source>
        <dbReference type="Proteomes" id="UP000236311"/>
    </source>
</evidence>
<protein>
    <recommendedName>
        <fullName evidence="4">Glycosyltransferase RgtA/B/C/D-like domain-containing protein</fullName>
    </recommendedName>
</protein>
<feature type="transmembrane region" description="Helical" evidence="1">
    <location>
        <begin position="330"/>
        <end position="350"/>
    </location>
</feature>
<feature type="transmembrane region" description="Helical" evidence="1">
    <location>
        <begin position="362"/>
        <end position="382"/>
    </location>
</feature>
<dbReference type="RefSeq" id="WP_146040187.1">
    <property type="nucleotide sequence ID" value="NZ_JANJZD010000049.1"/>
</dbReference>
<reference evidence="2 3" key="1">
    <citation type="submission" date="2018-01" db="EMBL/GenBank/DDBJ databases">
        <authorList>
            <person name="Gaut B.S."/>
            <person name="Morton B.R."/>
            <person name="Clegg M.T."/>
            <person name="Duvall M.R."/>
        </authorList>
    </citation>
    <scope>NUCLEOTIDE SEQUENCE [LARGE SCALE GENOMIC DNA]</scope>
    <source>
        <strain evidence="2">GP69</strain>
    </source>
</reference>
<evidence type="ECO:0000256" key="1">
    <source>
        <dbReference type="SAM" id="Phobius"/>
    </source>
</evidence>
<feature type="transmembrane region" description="Helical" evidence="1">
    <location>
        <begin position="158"/>
        <end position="177"/>
    </location>
</feature>
<feature type="transmembrane region" description="Helical" evidence="1">
    <location>
        <begin position="184"/>
        <end position="215"/>
    </location>
</feature>
<proteinExistence type="predicted"/>
<evidence type="ECO:0008006" key="4">
    <source>
        <dbReference type="Google" id="ProtNLM"/>
    </source>
</evidence>
<dbReference type="EMBL" id="OFSM01000043">
    <property type="protein sequence ID" value="SOY32229.1"/>
    <property type="molecule type" value="Genomic_DNA"/>
</dbReference>
<accession>A0A2K4ZP33</accession>
<evidence type="ECO:0000313" key="2">
    <source>
        <dbReference type="EMBL" id="SOY32229.1"/>
    </source>
</evidence>
<feature type="transmembrane region" description="Helical" evidence="1">
    <location>
        <begin position="301"/>
        <end position="324"/>
    </location>
</feature>
<dbReference type="Proteomes" id="UP000236311">
    <property type="component" value="Unassembled WGS sequence"/>
</dbReference>
<keyword evidence="1" id="KW-1133">Transmembrane helix</keyword>
<sequence>MKKHSKFTTCITLFYFILYLAAGLSLLVKQPFGNPPDEYNRYLIPQYIAEHGTLPNGYEESIRINGYGFSYGFQPILPYMFQGYAMWFVKLFTADQTALLYTARGVNLILGLLTAWLVLLLAKEWFRDRRFGWIFAFLATFLPQSIFIHTYVNTDSCCMLSIAVMLYGLTLGLKSSFSRSSSVIMALGIILCALSYYNAYGYILSCILLFTVFFVTSSGGKLHFQLRGFLTKGSFISVLVLLGISWWFIRSAILYEGDFLGLRTRDACAALYASPAFHPDTRVTWQNQGFSLWDMLRKSDFWMLSSLSFIGIYGAMDIITSIWVYRFYKTLIFCGILLCALIPSSASIHTKDLEQTGKGLRIFYHGNMIFCMLMPFILSLIYSYSVDYQPQGRYLLPALLPLCYYVTHGLDKLFHLRLFSALSQKWKRQILTWTPIVLCSVIAGFLLLTVYGYALPYYDANPVAP</sequence>
<feature type="transmembrane region" description="Helical" evidence="1">
    <location>
        <begin position="7"/>
        <end position="28"/>
    </location>
</feature>
<name>A0A2K4ZP33_9FIRM</name>
<gene>
    <name evidence="2" type="ORF">AMURIS_04987</name>
</gene>
<feature type="transmembrane region" description="Helical" evidence="1">
    <location>
        <begin position="235"/>
        <end position="255"/>
    </location>
</feature>